<comment type="caution">
    <text evidence="2">The sequence shown here is derived from an EMBL/GenBank/DDBJ whole genome shotgun (WGS) entry which is preliminary data.</text>
</comment>
<sequence length="114" mass="13054">MEPFSFLLLAHLVGDYLFQTSWMAQYKASRWRPLLTHCLVYTLIVSLFAQLTFGGLSPLAVAFVFITHIIIDRRIFVAWWVRTIMTARGPEAGWLGIIVDQIFHLLVLAAALYI</sequence>
<dbReference type="RefSeq" id="WP_069939909.1">
    <property type="nucleotide sequence ID" value="NZ_MAMP01000025.1"/>
</dbReference>
<dbReference type="EMBL" id="MAMP01000025">
    <property type="protein sequence ID" value="OES43472.1"/>
    <property type="molecule type" value="Genomic_DNA"/>
</dbReference>
<reference evidence="2 3" key="1">
    <citation type="submission" date="2016-06" db="EMBL/GenBank/DDBJ databases">
        <title>Domibacillus iocasae genome sequencing.</title>
        <authorList>
            <person name="Verma A."/>
            <person name="Pal Y."/>
            <person name="Ojha A.K."/>
            <person name="Krishnamurthi S."/>
        </authorList>
    </citation>
    <scope>NUCLEOTIDE SEQUENCE [LARGE SCALE GENOMIC DNA]</scope>
    <source>
        <strain evidence="2 3">DSM 29979</strain>
    </source>
</reference>
<dbReference type="STRING" id="1714016.BA724_13710"/>
<dbReference type="OrthoDB" id="5122730at2"/>
<feature type="transmembrane region" description="Helical" evidence="1">
    <location>
        <begin position="93"/>
        <end position="113"/>
    </location>
</feature>
<organism evidence="2 3">
    <name type="scientific">Domibacillus iocasae</name>
    <dbReference type="NCBI Taxonomy" id="1714016"/>
    <lineage>
        <taxon>Bacteria</taxon>
        <taxon>Bacillati</taxon>
        <taxon>Bacillota</taxon>
        <taxon>Bacilli</taxon>
        <taxon>Bacillales</taxon>
        <taxon>Bacillaceae</taxon>
        <taxon>Domibacillus</taxon>
    </lineage>
</organism>
<evidence type="ECO:0000256" key="1">
    <source>
        <dbReference type="SAM" id="Phobius"/>
    </source>
</evidence>
<dbReference type="Proteomes" id="UP000095658">
    <property type="component" value="Unassembled WGS sequence"/>
</dbReference>
<dbReference type="Pfam" id="PF11750">
    <property type="entry name" value="DUF3307"/>
    <property type="match status" value="1"/>
</dbReference>
<keyword evidence="1" id="KW-0472">Membrane</keyword>
<keyword evidence="1" id="KW-0812">Transmembrane</keyword>
<evidence type="ECO:0008006" key="4">
    <source>
        <dbReference type="Google" id="ProtNLM"/>
    </source>
</evidence>
<keyword evidence="1" id="KW-1133">Transmembrane helix</keyword>
<feature type="transmembrane region" description="Helical" evidence="1">
    <location>
        <begin position="59"/>
        <end position="81"/>
    </location>
</feature>
<accession>A0A1E7DK59</accession>
<evidence type="ECO:0000313" key="2">
    <source>
        <dbReference type="EMBL" id="OES43472.1"/>
    </source>
</evidence>
<keyword evidence="3" id="KW-1185">Reference proteome</keyword>
<evidence type="ECO:0000313" key="3">
    <source>
        <dbReference type="Proteomes" id="UP000095658"/>
    </source>
</evidence>
<gene>
    <name evidence="2" type="ORF">BA724_13710</name>
</gene>
<name>A0A1E7DK59_9BACI</name>
<dbReference type="InterPro" id="IPR021737">
    <property type="entry name" value="Phage_phiKZ_Orf197"/>
</dbReference>
<dbReference type="AlphaFoldDB" id="A0A1E7DK59"/>
<proteinExistence type="predicted"/>
<protein>
    <recommendedName>
        <fullName evidence="4">DUF3307 domain-containing protein</fullName>
    </recommendedName>
</protein>